<accession>A0A1X2F1Y5</accession>
<keyword evidence="3" id="KW-0274">FAD</keyword>
<dbReference type="PANTHER" id="PTHR42877:SF4">
    <property type="entry name" value="FAD_NAD(P)-BINDING DOMAIN-CONTAINING PROTEIN-RELATED"/>
    <property type="match status" value="1"/>
</dbReference>
<dbReference type="InterPro" id="IPR020946">
    <property type="entry name" value="Flavin_mOase-like"/>
</dbReference>
<evidence type="ECO:0000256" key="5">
    <source>
        <dbReference type="SAM" id="MobiDB-lite"/>
    </source>
</evidence>
<protein>
    <recommendedName>
        <fullName evidence="9">Monooxygenase</fullName>
    </recommendedName>
</protein>
<dbReference type="RefSeq" id="WP_085146124.1">
    <property type="nucleotide sequence ID" value="NZ_JACKUA010000030.1"/>
</dbReference>
<evidence type="ECO:0008006" key="9">
    <source>
        <dbReference type="Google" id="ProtNLM"/>
    </source>
</evidence>
<dbReference type="GO" id="GO:0050660">
    <property type="term" value="F:flavin adenine dinucleotide binding"/>
    <property type="evidence" value="ECO:0007669"/>
    <property type="project" value="InterPro"/>
</dbReference>
<dbReference type="PRINTS" id="PR00368">
    <property type="entry name" value="FADPNR"/>
</dbReference>
<gene>
    <name evidence="7" type="ORF">AWC31_31050</name>
</gene>
<dbReference type="EMBL" id="LQQA01000029">
    <property type="protein sequence ID" value="ORX12427.1"/>
    <property type="molecule type" value="Genomic_DNA"/>
</dbReference>
<organism evidence="7 8">
    <name type="scientific">Mycolicibacterium wolinskyi</name>
    <dbReference type="NCBI Taxonomy" id="59750"/>
    <lineage>
        <taxon>Bacteria</taxon>
        <taxon>Bacillati</taxon>
        <taxon>Actinomycetota</taxon>
        <taxon>Actinomycetes</taxon>
        <taxon>Mycobacteriales</taxon>
        <taxon>Mycobacteriaceae</taxon>
        <taxon>Mycolicibacterium</taxon>
    </lineage>
</organism>
<dbReference type="GO" id="GO:0004499">
    <property type="term" value="F:N,N-dimethylaniline monooxygenase activity"/>
    <property type="evidence" value="ECO:0007669"/>
    <property type="project" value="InterPro"/>
</dbReference>
<dbReference type="Pfam" id="PF00743">
    <property type="entry name" value="FMO-like"/>
    <property type="match status" value="1"/>
</dbReference>
<dbReference type="InterPro" id="IPR051209">
    <property type="entry name" value="FAD-bind_Monooxygenase_sf"/>
</dbReference>
<feature type="region of interest" description="Disordered" evidence="5">
    <location>
        <begin position="491"/>
        <end position="511"/>
    </location>
</feature>
<dbReference type="PRINTS" id="PR00411">
    <property type="entry name" value="PNDRDTASEI"/>
</dbReference>
<evidence type="ECO:0000256" key="4">
    <source>
        <dbReference type="ARBA" id="ARBA00023002"/>
    </source>
</evidence>
<evidence type="ECO:0000313" key="8">
    <source>
        <dbReference type="Proteomes" id="UP000193964"/>
    </source>
</evidence>
<dbReference type="GO" id="GO:0050661">
    <property type="term" value="F:NADP binding"/>
    <property type="evidence" value="ECO:0007669"/>
    <property type="project" value="InterPro"/>
</dbReference>
<reference evidence="7 8" key="1">
    <citation type="submission" date="2016-01" db="EMBL/GenBank/DDBJ databases">
        <title>The new phylogeny of the genus Mycobacterium.</title>
        <authorList>
            <person name="Tarcisio F."/>
            <person name="Conor M."/>
            <person name="Antonella G."/>
            <person name="Elisabetta G."/>
            <person name="Giulia F.S."/>
            <person name="Sara T."/>
            <person name="Anna F."/>
            <person name="Clotilde B."/>
            <person name="Roberto B."/>
            <person name="Veronica D.S."/>
            <person name="Fabio R."/>
            <person name="Monica P."/>
            <person name="Olivier J."/>
            <person name="Enrico T."/>
            <person name="Nicola S."/>
        </authorList>
    </citation>
    <scope>NUCLEOTIDE SEQUENCE [LARGE SCALE GENOMIC DNA]</scope>
    <source>
        <strain evidence="7 8">ATCC 700010</strain>
    </source>
</reference>
<evidence type="ECO:0000256" key="3">
    <source>
        <dbReference type="ARBA" id="ARBA00022827"/>
    </source>
</evidence>
<evidence type="ECO:0000256" key="6">
    <source>
        <dbReference type="SAM" id="Phobius"/>
    </source>
</evidence>
<evidence type="ECO:0000313" key="7">
    <source>
        <dbReference type="EMBL" id="ORX12427.1"/>
    </source>
</evidence>
<keyword evidence="4" id="KW-0560">Oxidoreductase</keyword>
<sequence>MNSPKTPPIRGKRAAPSVIIVGAGMGGLAAAFYLKRAGVTNLTMLERGPEVGGTWRANTYPGIAVDTSILQYSLSFDPNPGWTRLYANGAELHSYLISISHRHDIRRHIKFNETVDECRYDVRNQQWIVQTSTGARYTADILISATGALSTPATPDIPGLQNFRGRVLHSAQWDPAFDATGTRIAQIGSGATAAQLVPEIAKSADHVYVYQRSPAWVFPRNDRPIGRREGRLYEKFPVILRARRWKRFWDNDRIAYGFEKQNGTVAKQTAYALDFIDRSISDPSLREAVIPDYEVGCKRRVMSDDWYPALQRDNVDLVPHALERITERSVIGKDGIEREVDTIIFSTGFAVADFMPMKVFGATGQELHDTWSDGAATHLGISVADYPNLFLVAGPNTGIGAGSSSFMIECQAKYIARAVRYMTRHGICSLNLRPEVQSRSYAKVQQRLAGSVFGSGCVGWYQSANGRIDTVWPGLNAGYWARTKLFSPRHFRRQPINRTGRSAQPLERASQ</sequence>
<proteinExistence type="inferred from homology"/>
<keyword evidence="2" id="KW-0285">Flavoprotein</keyword>
<dbReference type="Proteomes" id="UP000193964">
    <property type="component" value="Unassembled WGS sequence"/>
</dbReference>
<comment type="similarity">
    <text evidence="1">Belongs to the FAD-binding monooxygenase family.</text>
</comment>
<dbReference type="PANTHER" id="PTHR42877">
    <property type="entry name" value="L-ORNITHINE N(5)-MONOOXYGENASE-RELATED"/>
    <property type="match status" value="1"/>
</dbReference>
<comment type="caution">
    <text evidence="7">The sequence shown here is derived from an EMBL/GenBank/DDBJ whole genome shotgun (WGS) entry which is preliminary data.</text>
</comment>
<dbReference type="AlphaFoldDB" id="A0A1X2F1Y5"/>
<keyword evidence="6" id="KW-0472">Membrane</keyword>
<feature type="transmembrane region" description="Helical" evidence="6">
    <location>
        <begin position="14"/>
        <end position="34"/>
    </location>
</feature>
<keyword evidence="6" id="KW-1133">Transmembrane helix</keyword>
<dbReference type="SUPFAM" id="SSF51905">
    <property type="entry name" value="FAD/NAD(P)-binding domain"/>
    <property type="match status" value="1"/>
</dbReference>
<keyword evidence="6" id="KW-0812">Transmembrane</keyword>
<evidence type="ECO:0000256" key="2">
    <source>
        <dbReference type="ARBA" id="ARBA00022630"/>
    </source>
</evidence>
<name>A0A1X2F1Y5_9MYCO</name>
<evidence type="ECO:0000256" key="1">
    <source>
        <dbReference type="ARBA" id="ARBA00010139"/>
    </source>
</evidence>
<dbReference type="OrthoDB" id="5168853at2"/>
<dbReference type="Gene3D" id="3.50.50.60">
    <property type="entry name" value="FAD/NAD(P)-binding domain"/>
    <property type="match status" value="2"/>
</dbReference>
<dbReference type="InterPro" id="IPR036188">
    <property type="entry name" value="FAD/NAD-bd_sf"/>
</dbReference>